<keyword evidence="4" id="KW-1185">Reference proteome</keyword>
<evidence type="ECO:0000313" key="1">
    <source>
        <dbReference type="EMBL" id="UOF91222.1"/>
    </source>
</evidence>
<dbReference type="EMBL" id="CP089291">
    <property type="protein sequence ID" value="UOF91697.1"/>
    <property type="molecule type" value="Genomic_DNA"/>
</dbReference>
<protein>
    <submittedName>
        <fullName evidence="2">Uncharacterized protein</fullName>
    </submittedName>
</protein>
<evidence type="ECO:0000313" key="3">
    <source>
        <dbReference type="EMBL" id="UOF92257.1"/>
    </source>
</evidence>
<evidence type="ECO:0000313" key="4">
    <source>
        <dbReference type="Proteomes" id="UP000830167"/>
    </source>
</evidence>
<proteinExistence type="predicted"/>
<dbReference type="EMBL" id="CP089291">
    <property type="protein sequence ID" value="UOF91222.1"/>
    <property type="molecule type" value="Genomic_DNA"/>
</dbReference>
<sequence>MAQPSNLSEHKNLSSEIDLRNLLDFLYIETKAALNRGGKPRFKGLLEYMKSEITILTAIHNIKSNKGSETPGSDGETMREHILEKDYPEIIARVQASLTRHEPHPIRRKYIPKPGKSEKRPLGIPTVYSYCTLLKYVLDL</sequence>
<gene>
    <name evidence="1" type="ORF">LSG31_02900</name>
    <name evidence="2" type="ORF">LSG31_05465</name>
    <name evidence="3" type="ORF">LSG31_08875</name>
</gene>
<dbReference type="Proteomes" id="UP000830167">
    <property type="component" value="Chromosome"/>
</dbReference>
<reference evidence="2" key="1">
    <citation type="submission" date="2021-12" db="EMBL/GenBank/DDBJ databases">
        <title>Alicyclobacillaceae gen. nov., sp. nov., isolated from chalcocite enrichment system.</title>
        <authorList>
            <person name="Jiang Z."/>
        </authorList>
    </citation>
    <scope>NUCLEOTIDE SEQUENCE</scope>
    <source>
        <strain evidence="2">MYW30-H2</strain>
    </source>
</reference>
<evidence type="ECO:0000313" key="2">
    <source>
        <dbReference type="EMBL" id="UOF91697.1"/>
    </source>
</evidence>
<dbReference type="RefSeq" id="WP_347437910.1">
    <property type="nucleotide sequence ID" value="NZ_CP089291.1"/>
</dbReference>
<name>A0ABY4CMH8_9BACL</name>
<accession>A0ABY4CMH8</accession>
<dbReference type="EMBL" id="CP089291">
    <property type="protein sequence ID" value="UOF92257.1"/>
    <property type="molecule type" value="Genomic_DNA"/>
</dbReference>
<organism evidence="2 4">
    <name type="scientific">Fodinisporobacter ferrooxydans</name>
    <dbReference type="NCBI Taxonomy" id="2901836"/>
    <lineage>
        <taxon>Bacteria</taxon>
        <taxon>Bacillati</taxon>
        <taxon>Bacillota</taxon>
        <taxon>Bacilli</taxon>
        <taxon>Bacillales</taxon>
        <taxon>Alicyclobacillaceae</taxon>
        <taxon>Fodinisporobacter</taxon>
    </lineage>
</organism>